<protein>
    <submittedName>
        <fullName evidence="1">Uncharacterized protein</fullName>
    </submittedName>
</protein>
<gene>
    <name evidence="1" type="ORF">SARC_09854</name>
</gene>
<evidence type="ECO:0000313" key="1">
    <source>
        <dbReference type="EMBL" id="KNC77692.1"/>
    </source>
</evidence>
<proteinExistence type="predicted"/>
<dbReference type="AlphaFoldDB" id="A0A0L0FLN8"/>
<dbReference type="GeneID" id="25910358"/>
<dbReference type="EMBL" id="KQ242659">
    <property type="protein sequence ID" value="KNC77692.1"/>
    <property type="molecule type" value="Genomic_DNA"/>
</dbReference>
<accession>A0A0L0FLN8</accession>
<name>A0A0L0FLN8_9EUKA</name>
<evidence type="ECO:0000313" key="2">
    <source>
        <dbReference type="Proteomes" id="UP000054560"/>
    </source>
</evidence>
<sequence>MLGSLCLPWHMISHRINEGAGNGIHVACLLTVEAPLVRSVTTVIRVTKTMIVADRMAGIVAVIQMIMVVRVAGTVGSVHRIVAIKSVTTIGTDTPVDSSLMTLVNPRVLVHLARMYPHVPNVNCAIGTNHARFAILANNLNTILISARR</sequence>
<dbReference type="RefSeq" id="XP_014151594.1">
    <property type="nucleotide sequence ID" value="XM_014296119.1"/>
</dbReference>
<organism evidence="1 2">
    <name type="scientific">Sphaeroforma arctica JP610</name>
    <dbReference type="NCBI Taxonomy" id="667725"/>
    <lineage>
        <taxon>Eukaryota</taxon>
        <taxon>Ichthyosporea</taxon>
        <taxon>Ichthyophonida</taxon>
        <taxon>Sphaeroforma</taxon>
    </lineage>
</organism>
<reference evidence="1 2" key="1">
    <citation type="submission" date="2011-02" db="EMBL/GenBank/DDBJ databases">
        <title>The Genome Sequence of Sphaeroforma arctica JP610.</title>
        <authorList>
            <consortium name="The Broad Institute Genome Sequencing Platform"/>
            <person name="Russ C."/>
            <person name="Cuomo C."/>
            <person name="Young S.K."/>
            <person name="Zeng Q."/>
            <person name="Gargeya S."/>
            <person name="Alvarado L."/>
            <person name="Berlin A."/>
            <person name="Chapman S.B."/>
            <person name="Chen Z."/>
            <person name="Freedman E."/>
            <person name="Gellesch M."/>
            <person name="Goldberg J."/>
            <person name="Griggs A."/>
            <person name="Gujja S."/>
            <person name="Heilman E."/>
            <person name="Heiman D."/>
            <person name="Howarth C."/>
            <person name="Mehta T."/>
            <person name="Neiman D."/>
            <person name="Pearson M."/>
            <person name="Roberts A."/>
            <person name="Saif S."/>
            <person name="Shea T."/>
            <person name="Shenoy N."/>
            <person name="Sisk P."/>
            <person name="Stolte C."/>
            <person name="Sykes S."/>
            <person name="White J."/>
            <person name="Yandava C."/>
            <person name="Burger G."/>
            <person name="Gray M.W."/>
            <person name="Holland P.W.H."/>
            <person name="King N."/>
            <person name="Lang F.B.F."/>
            <person name="Roger A.J."/>
            <person name="Ruiz-Trillo I."/>
            <person name="Haas B."/>
            <person name="Nusbaum C."/>
            <person name="Birren B."/>
        </authorList>
    </citation>
    <scope>NUCLEOTIDE SEQUENCE [LARGE SCALE GENOMIC DNA]</scope>
    <source>
        <strain evidence="1 2">JP610</strain>
    </source>
</reference>
<dbReference type="Proteomes" id="UP000054560">
    <property type="component" value="Unassembled WGS sequence"/>
</dbReference>
<keyword evidence="2" id="KW-1185">Reference proteome</keyword>